<keyword evidence="3" id="KW-1133">Transmembrane helix</keyword>
<dbReference type="Pfam" id="PF13399">
    <property type="entry name" value="LytR_C"/>
    <property type="match status" value="1"/>
</dbReference>
<feature type="compositionally biased region" description="Polar residues" evidence="2">
    <location>
        <begin position="452"/>
        <end position="468"/>
    </location>
</feature>
<dbReference type="PANTHER" id="PTHR33392">
    <property type="entry name" value="POLYISOPRENYL-TEICHOIC ACID--PEPTIDOGLYCAN TEICHOIC ACID TRANSFERASE TAGU"/>
    <property type="match status" value="1"/>
</dbReference>
<sequence>MRQSSVRGPRARGRVPGARGGQDGSTPEKGAKPEAAGGDGAGKGKGGGKGPGGGKPSGRRSRAARIARWAALCLAFLILGTAAAGYFYYEHLNSNLKKDPLNLGDKKLDRSAANAAGQRPLNILLLGSDSRNSAENVALGGAREDAGRKPLADVQMLVHVSADRSNMSVISVPRDTRVTIPKCTDPEDGKVYRETSSQIINTSLMNGGPGCTVATWEALTGIPVDHFMMIDFSGVVSMADAVGGVPVCVDGNVYDKLSGLRLEKGEHKVKGEQALQWLRTRHGFEDGSDIGRTHAQHMYMNSMVRQLKSGSKLSDPGQLTSLADAATKALTVDKDLGSVKKLYDLANDIKRVPSGRITMSTMPWVSDPQNPDAHVVPKPGDADKLFSLVRNDIALDGKDKKKDPKTLPSASAAPKKDIAVTVFNGTGTVTRPTVTGRGSTVAAYLVEQGFTKATSDSTPRAQADTTLSYPKASQRGDAEALAKALGLPDSALRMSTAVEEMTLVIGGDWRSGTTYPKAGAGAKDDPGTEGGKKKDGGKNDEDPKDAKDGWGDKKDDDKAPESADPLNGNDTSACMKVNSLNRF</sequence>
<feature type="compositionally biased region" description="Gly residues" evidence="2">
    <location>
        <begin position="37"/>
        <end position="56"/>
    </location>
</feature>
<dbReference type="Pfam" id="PF03816">
    <property type="entry name" value="LytR_cpsA_psr"/>
    <property type="match status" value="1"/>
</dbReference>
<evidence type="ECO:0000259" key="4">
    <source>
        <dbReference type="Pfam" id="PF03816"/>
    </source>
</evidence>
<feature type="transmembrane region" description="Helical" evidence="3">
    <location>
        <begin position="69"/>
        <end position="89"/>
    </location>
</feature>
<dbReference type="InterPro" id="IPR050922">
    <property type="entry name" value="LytR/CpsA/Psr_CW_biosynth"/>
</dbReference>
<keyword evidence="7" id="KW-1185">Reference proteome</keyword>
<feature type="region of interest" description="Disordered" evidence="2">
    <location>
        <begin position="508"/>
        <end position="583"/>
    </location>
</feature>
<protein>
    <submittedName>
        <fullName evidence="6">LCP family protein</fullName>
    </submittedName>
</protein>
<dbReference type="EMBL" id="BAAAHB010000051">
    <property type="protein sequence ID" value="GAA0475877.1"/>
    <property type="molecule type" value="Genomic_DNA"/>
</dbReference>
<dbReference type="Gene3D" id="3.30.70.2390">
    <property type="match status" value="1"/>
</dbReference>
<feature type="compositionally biased region" description="Basic and acidic residues" evidence="2">
    <location>
        <begin position="522"/>
        <end position="561"/>
    </location>
</feature>
<feature type="region of interest" description="Disordered" evidence="2">
    <location>
        <begin position="452"/>
        <end position="476"/>
    </location>
</feature>
<dbReference type="PANTHER" id="PTHR33392:SF6">
    <property type="entry name" value="POLYISOPRENYL-TEICHOIC ACID--PEPTIDOGLYCAN TEICHOIC ACID TRANSFERASE TAGU"/>
    <property type="match status" value="1"/>
</dbReference>
<feature type="domain" description="Cell envelope-related transcriptional attenuator" evidence="4">
    <location>
        <begin position="152"/>
        <end position="308"/>
    </location>
</feature>
<evidence type="ECO:0000256" key="1">
    <source>
        <dbReference type="ARBA" id="ARBA00006068"/>
    </source>
</evidence>
<evidence type="ECO:0000259" key="5">
    <source>
        <dbReference type="Pfam" id="PF13399"/>
    </source>
</evidence>
<evidence type="ECO:0000313" key="7">
    <source>
        <dbReference type="Proteomes" id="UP001499895"/>
    </source>
</evidence>
<reference evidence="6 7" key="1">
    <citation type="journal article" date="2019" name="Int. J. Syst. Evol. Microbiol.">
        <title>The Global Catalogue of Microorganisms (GCM) 10K type strain sequencing project: providing services to taxonomists for standard genome sequencing and annotation.</title>
        <authorList>
            <consortium name="The Broad Institute Genomics Platform"/>
            <consortium name="The Broad Institute Genome Sequencing Center for Infectious Disease"/>
            <person name="Wu L."/>
            <person name="Ma J."/>
        </authorList>
    </citation>
    <scope>NUCLEOTIDE SEQUENCE [LARGE SCALE GENOMIC DNA]</scope>
    <source>
        <strain evidence="6 7">JCM 10649</strain>
    </source>
</reference>
<dbReference type="NCBIfam" id="TIGR00350">
    <property type="entry name" value="lytR_cpsA_psr"/>
    <property type="match status" value="1"/>
</dbReference>
<evidence type="ECO:0000256" key="3">
    <source>
        <dbReference type="SAM" id="Phobius"/>
    </source>
</evidence>
<accession>A0ABN1AGI9</accession>
<comment type="caution">
    <text evidence="6">The sequence shown here is derived from an EMBL/GenBank/DDBJ whole genome shotgun (WGS) entry which is preliminary data.</text>
</comment>
<organism evidence="6 7">
    <name type="scientific">Streptomyces stramineus</name>
    <dbReference type="NCBI Taxonomy" id="173861"/>
    <lineage>
        <taxon>Bacteria</taxon>
        <taxon>Bacillati</taxon>
        <taxon>Actinomycetota</taxon>
        <taxon>Actinomycetes</taxon>
        <taxon>Kitasatosporales</taxon>
        <taxon>Streptomycetaceae</taxon>
        <taxon>Streptomyces</taxon>
    </lineage>
</organism>
<dbReference type="Proteomes" id="UP001499895">
    <property type="component" value="Unassembled WGS sequence"/>
</dbReference>
<gene>
    <name evidence="6" type="ORF">GCM10009544_42390</name>
</gene>
<keyword evidence="3" id="KW-0812">Transmembrane</keyword>
<feature type="region of interest" description="Disordered" evidence="2">
    <location>
        <begin position="1"/>
        <end position="60"/>
    </location>
</feature>
<proteinExistence type="inferred from homology"/>
<comment type="similarity">
    <text evidence="1">Belongs to the LytR/CpsA/Psr (LCP) family.</text>
</comment>
<dbReference type="InterPro" id="IPR027381">
    <property type="entry name" value="LytR/CpsA/Psr_C"/>
</dbReference>
<dbReference type="RefSeq" id="WP_344093093.1">
    <property type="nucleotide sequence ID" value="NZ_BAAAHB010000051.1"/>
</dbReference>
<dbReference type="Gene3D" id="3.40.630.190">
    <property type="entry name" value="LCP protein"/>
    <property type="match status" value="1"/>
</dbReference>
<feature type="compositionally biased region" description="Polar residues" evidence="2">
    <location>
        <begin position="568"/>
        <end position="583"/>
    </location>
</feature>
<feature type="domain" description="LytR/CpsA/Psr regulator C-terminal" evidence="5">
    <location>
        <begin position="417"/>
        <end position="509"/>
    </location>
</feature>
<evidence type="ECO:0000313" key="6">
    <source>
        <dbReference type="EMBL" id="GAA0475877.1"/>
    </source>
</evidence>
<name>A0ABN1AGI9_9ACTN</name>
<evidence type="ECO:0000256" key="2">
    <source>
        <dbReference type="SAM" id="MobiDB-lite"/>
    </source>
</evidence>
<dbReference type="InterPro" id="IPR004474">
    <property type="entry name" value="LytR_CpsA_psr"/>
</dbReference>
<keyword evidence="3" id="KW-0472">Membrane</keyword>